<dbReference type="Proteomes" id="UP000485058">
    <property type="component" value="Unassembled WGS sequence"/>
</dbReference>
<protein>
    <submittedName>
        <fullName evidence="1">EF-hand domain-containing protein</fullName>
    </submittedName>
</protein>
<comment type="caution">
    <text evidence="1">The sequence shown here is derived from an EMBL/GenBank/DDBJ whole genome shotgun (WGS) entry which is preliminary data.</text>
</comment>
<evidence type="ECO:0000313" key="1">
    <source>
        <dbReference type="EMBL" id="GFH17345.1"/>
    </source>
</evidence>
<accession>A0A699Z6Z0</accession>
<dbReference type="AlphaFoldDB" id="A0A699Z6Z0"/>
<feature type="non-terminal residue" evidence="1">
    <location>
        <position position="1"/>
    </location>
</feature>
<evidence type="ECO:0000313" key="2">
    <source>
        <dbReference type="Proteomes" id="UP000485058"/>
    </source>
</evidence>
<dbReference type="EMBL" id="BLLF01001133">
    <property type="protein sequence ID" value="GFH17345.1"/>
    <property type="molecule type" value="Genomic_DNA"/>
</dbReference>
<sequence length="137" mass="14179">PCRSWVGNTAPNGYGDTVASTAFALQVANNLSTTVGQDGTFASGDLLVTQLGVLDAYGQLVENSILDDRKVTVQADVSRSQGGVIGQKVVTSVRGIAAFEQLKLTGVPGNYSMVFSGAGAARQLHPAVIQVIQPSFP</sequence>
<reference evidence="1 2" key="1">
    <citation type="submission" date="2020-02" db="EMBL/GenBank/DDBJ databases">
        <title>Draft genome sequence of Haematococcus lacustris strain NIES-144.</title>
        <authorList>
            <person name="Morimoto D."/>
            <person name="Nakagawa S."/>
            <person name="Yoshida T."/>
            <person name="Sawayama S."/>
        </authorList>
    </citation>
    <scope>NUCLEOTIDE SEQUENCE [LARGE SCALE GENOMIC DNA]</scope>
    <source>
        <strain evidence="1 2">NIES-144</strain>
    </source>
</reference>
<gene>
    <name evidence="1" type="ORF">HaLaN_13958</name>
</gene>
<organism evidence="1 2">
    <name type="scientific">Haematococcus lacustris</name>
    <name type="common">Green alga</name>
    <name type="synonym">Haematococcus pluvialis</name>
    <dbReference type="NCBI Taxonomy" id="44745"/>
    <lineage>
        <taxon>Eukaryota</taxon>
        <taxon>Viridiplantae</taxon>
        <taxon>Chlorophyta</taxon>
        <taxon>core chlorophytes</taxon>
        <taxon>Chlorophyceae</taxon>
        <taxon>CS clade</taxon>
        <taxon>Chlamydomonadales</taxon>
        <taxon>Haematococcaceae</taxon>
        <taxon>Haematococcus</taxon>
    </lineage>
</organism>
<proteinExistence type="predicted"/>
<keyword evidence="2" id="KW-1185">Reference proteome</keyword>
<name>A0A699Z6Z0_HAELA</name>